<feature type="domain" description="AAA" evidence="9">
    <location>
        <begin position="63"/>
        <end position="202"/>
    </location>
</feature>
<keyword evidence="6" id="KW-0067">ATP-binding</keyword>
<evidence type="ECO:0000256" key="4">
    <source>
        <dbReference type="ARBA" id="ARBA00022741"/>
    </source>
</evidence>
<comment type="catalytic activity">
    <reaction evidence="8">
        <text>L-tyrosyl-[protein] + ATP = O-phospho-L-tyrosyl-[protein] + ADP + H(+)</text>
        <dbReference type="Rhea" id="RHEA:10596"/>
        <dbReference type="Rhea" id="RHEA-COMP:10136"/>
        <dbReference type="Rhea" id="RHEA-COMP:20101"/>
        <dbReference type="ChEBI" id="CHEBI:15378"/>
        <dbReference type="ChEBI" id="CHEBI:30616"/>
        <dbReference type="ChEBI" id="CHEBI:46858"/>
        <dbReference type="ChEBI" id="CHEBI:61978"/>
        <dbReference type="ChEBI" id="CHEBI:456216"/>
        <dbReference type="EC" id="2.7.10.2"/>
    </reaction>
</comment>
<dbReference type="Pfam" id="PF13614">
    <property type="entry name" value="AAA_31"/>
    <property type="match status" value="1"/>
</dbReference>
<evidence type="ECO:0000256" key="8">
    <source>
        <dbReference type="ARBA" id="ARBA00051245"/>
    </source>
</evidence>
<reference evidence="10 11" key="1">
    <citation type="submission" date="2023-07" db="EMBL/GenBank/DDBJ databases">
        <title>Genomic Encyclopedia of Type Strains, Phase IV (KMG-IV): sequencing the most valuable type-strain genomes for metagenomic binning, comparative biology and taxonomic classification.</title>
        <authorList>
            <person name="Goeker M."/>
        </authorList>
    </citation>
    <scope>NUCLEOTIDE SEQUENCE [LARGE SCALE GENOMIC DNA]</scope>
    <source>
        <strain evidence="10 11">DSM 16460</strain>
    </source>
</reference>
<organism evidence="10 11">
    <name type="scientific">Alkalibacillus salilacus</name>
    <dbReference type="NCBI Taxonomy" id="284582"/>
    <lineage>
        <taxon>Bacteria</taxon>
        <taxon>Bacillati</taxon>
        <taxon>Bacillota</taxon>
        <taxon>Bacilli</taxon>
        <taxon>Bacillales</taxon>
        <taxon>Bacillaceae</taxon>
        <taxon>Alkalibacillus</taxon>
    </lineage>
</organism>
<evidence type="ECO:0000256" key="3">
    <source>
        <dbReference type="ARBA" id="ARBA00022679"/>
    </source>
</evidence>
<dbReference type="EC" id="2.7.10.2" evidence="2"/>
<keyword evidence="11" id="KW-1185">Reference proteome</keyword>
<evidence type="ECO:0000313" key="11">
    <source>
        <dbReference type="Proteomes" id="UP001224359"/>
    </source>
</evidence>
<dbReference type="InterPro" id="IPR027417">
    <property type="entry name" value="P-loop_NTPase"/>
</dbReference>
<evidence type="ECO:0000256" key="1">
    <source>
        <dbReference type="ARBA" id="ARBA00007316"/>
    </source>
</evidence>
<sequence>MNQAIKIVQERVVHLARKSTVKRAQQHRSLITHEQPKSPISEQFRTLRTNLQFSAVDQDLKSIVVTSSHPAEGKSLTASNLAVTFAQQGKKVLLVDSDMRKPTAHYTFRMSNTMGLSNVLVGDFSLENVVQKTKVENLEILTCGPVPPNPAELIGSKSFSQLAEHANKLYDLVIFDTPPVLAVTDSQVLSQYVDGVLLVVRSKVTDKNTSARAKNLLEQTHANILGVVLNDRETKSSNLYYYY</sequence>
<dbReference type="InterPro" id="IPR050445">
    <property type="entry name" value="Bact_polysacc_biosynth/exp"/>
</dbReference>
<evidence type="ECO:0000313" key="10">
    <source>
        <dbReference type="EMBL" id="MDQ0160441.1"/>
    </source>
</evidence>
<dbReference type="PANTHER" id="PTHR32309">
    <property type="entry name" value="TYROSINE-PROTEIN KINASE"/>
    <property type="match status" value="1"/>
</dbReference>
<dbReference type="Proteomes" id="UP001224359">
    <property type="component" value="Unassembled WGS sequence"/>
</dbReference>
<evidence type="ECO:0000256" key="2">
    <source>
        <dbReference type="ARBA" id="ARBA00011903"/>
    </source>
</evidence>
<dbReference type="CDD" id="cd05387">
    <property type="entry name" value="BY-kinase"/>
    <property type="match status" value="1"/>
</dbReference>
<dbReference type="Gene3D" id="3.40.50.300">
    <property type="entry name" value="P-loop containing nucleotide triphosphate hydrolases"/>
    <property type="match status" value="1"/>
</dbReference>
<keyword evidence="4" id="KW-0547">Nucleotide-binding</keyword>
<dbReference type="SUPFAM" id="SSF52540">
    <property type="entry name" value="P-loop containing nucleoside triphosphate hydrolases"/>
    <property type="match status" value="1"/>
</dbReference>
<comment type="caution">
    <text evidence="10">The sequence shown here is derived from an EMBL/GenBank/DDBJ whole genome shotgun (WGS) entry which is preliminary data.</text>
</comment>
<keyword evidence="5" id="KW-0418">Kinase</keyword>
<gene>
    <name evidence="10" type="ORF">J2S77_002445</name>
</gene>
<keyword evidence="3" id="KW-0808">Transferase</keyword>
<evidence type="ECO:0000256" key="5">
    <source>
        <dbReference type="ARBA" id="ARBA00022777"/>
    </source>
</evidence>
<dbReference type="EMBL" id="JAUSTQ010000012">
    <property type="protein sequence ID" value="MDQ0160441.1"/>
    <property type="molecule type" value="Genomic_DNA"/>
</dbReference>
<evidence type="ECO:0000259" key="9">
    <source>
        <dbReference type="Pfam" id="PF13614"/>
    </source>
</evidence>
<proteinExistence type="inferred from homology"/>
<keyword evidence="7" id="KW-0829">Tyrosine-protein kinase</keyword>
<evidence type="ECO:0000256" key="6">
    <source>
        <dbReference type="ARBA" id="ARBA00022840"/>
    </source>
</evidence>
<accession>A0ABT9VHK6</accession>
<name>A0ABT9VHK6_9BACI</name>
<protein>
    <recommendedName>
        <fullName evidence="2">non-specific protein-tyrosine kinase</fullName>
        <ecNumber evidence="2">2.7.10.2</ecNumber>
    </recommendedName>
</protein>
<dbReference type="PANTHER" id="PTHR32309:SF13">
    <property type="entry name" value="FERRIC ENTEROBACTIN TRANSPORT PROTEIN FEPE"/>
    <property type="match status" value="1"/>
</dbReference>
<dbReference type="InterPro" id="IPR025669">
    <property type="entry name" value="AAA_dom"/>
</dbReference>
<dbReference type="InterPro" id="IPR005702">
    <property type="entry name" value="Wzc-like_C"/>
</dbReference>
<comment type="similarity">
    <text evidence="1">Belongs to the CpsD/CapB family.</text>
</comment>
<dbReference type="NCBIfam" id="TIGR01007">
    <property type="entry name" value="eps_fam"/>
    <property type="match status" value="1"/>
</dbReference>
<evidence type="ECO:0000256" key="7">
    <source>
        <dbReference type="ARBA" id="ARBA00023137"/>
    </source>
</evidence>